<gene>
    <name evidence="1" type="ORF">PMPD1_3107</name>
</gene>
<dbReference type="Pfam" id="PF05322">
    <property type="entry name" value="NinE"/>
    <property type="match status" value="1"/>
</dbReference>
<dbReference type="KEGG" id="pmak:PMPD1_3107"/>
<sequence length="57" mass="6735">MRRQISVTYLAMQNAIFRPTRRSRNRPKPIPTASQIVTFDYIGGIRARVDDKMRMPR</sequence>
<proteinExistence type="predicted"/>
<dbReference type="AlphaFoldDB" id="A0A6M8UE38"/>
<dbReference type="RefSeq" id="WP_173634932.1">
    <property type="nucleotide sequence ID" value="NZ_CP054212.1"/>
</dbReference>
<protein>
    <submittedName>
        <fullName evidence="1">NinE family protein</fullName>
    </submittedName>
</protein>
<reference evidence="1 2" key="1">
    <citation type="submission" date="2020-06" db="EMBL/GenBank/DDBJ databases">
        <title>Genome sequence of Paramixta manurensis strain PD-1.</title>
        <authorList>
            <person name="Lee C.W."/>
            <person name="Kim J."/>
        </authorList>
    </citation>
    <scope>NUCLEOTIDE SEQUENCE [LARGE SCALE GENOMIC DNA]</scope>
    <source>
        <strain evidence="1 2">PD-1</strain>
    </source>
</reference>
<keyword evidence="2" id="KW-1185">Reference proteome</keyword>
<organism evidence="1 2">
    <name type="scientific">Paramixta manurensis</name>
    <dbReference type="NCBI Taxonomy" id="2740817"/>
    <lineage>
        <taxon>Bacteria</taxon>
        <taxon>Pseudomonadati</taxon>
        <taxon>Pseudomonadota</taxon>
        <taxon>Gammaproteobacteria</taxon>
        <taxon>Enterobacterales</taxon>
        <taxon>Erwiniaceae</taxon>
        <taxon>Paramixta</taxon>
    </lineage>
</organism>
<dbReference type="InterPro" id="IPR007986">
    <property type="entry name" value="NINE"/>
</dbReference>
<name>A0A6M8UE38_9GAMM</name>
<evidence type="ECO:0000313" key="2">
    <source>
        <dbReference type="Proteomes" id="UP000505325"/>
    </source>
</evidence>
<accession>A0A6M8UE38</accession>
<evidence type="ECO:0000313" key="1">
    <source>
        <dbReference type="EMBL" id="QKJ88039.1"/>
    </source>
</evidence>
<dbReference type="EMBL" id="CP054212">
    <property type="protein sequence ID" value="QKJ88039.1"/>
    <property type="molecule type" value="Genomic_DNA"/>
</dbReference>
<dbReference type="Proteomes" id="UP000505325">
    <property type="component" value="Chromosome"/>
</dbReference>